<protein>
    <submittedName>
        <fullName evidence="1">Uncharacterized protein</fullName>
    </submittedName>
</protein>
<organism evidence="1 2">
    <name type="scientific">Streptomyces monashensis</name>
    <dbReference type="NCBI Taxonomy" id="1678012"/>
    <lineage>
        <taxon>Bacteria</taxon>
        <taxon>Bacillati</taxon>
        <taxon>Actinomycetota</taxon>
        <taxon>Actinomycetes</taxon>
        <taxon>Kitasatosporales</taxon>
        <taxon>Streptomycetaceae</taxon>
        <taxon>Streptomyces</taxon>
    </lineage>
</organism>
<dbReference type="EMBL" id="MLYO01000026">
    <property type="protein sequence ID" value="OIK04632.1"/>
    <property type="molecule type" value="Genomic_DNA"/>
</dbReference>
<evidence type="ECO:0000313" key="1">
    <source>
        <dbReference type="EMBL" id="OIK04632.1"/>
    </source>
</evidence>
<reference evidence="1 2" key="1">
    <citation type="submission" date="2016-10" db="EMBL/GenBank/DDBJ databases">
        <title>Genome sequence of Streptomyces sp. MUSC 1.</title>
        <authorList>
            <person name="Lee L.-H."/>
            <person name="Ser H.-L."/>
            <person name="Law J.W.-F."/>
        </authorList>
    </citation>
    <scope>NUCLEOTIDE SEQUENCE [LARGE SCALE GENOMIC DNA]</scope>
    <source>
        <strain evidence="1 2">MUSC 1</strain>
    </source>
</reference>
<gene>
    <name evidence="1" type="ORF">BIV23_16415</name>
</gene>
<dbReference type="AlphaFoldDB" id="A0A1S2QEQ0"/>
<keyword evidence="2" id="KW-1185">Reference proteome</keyword>
<accession>A0A1S2QEQ0</accession>
<name>A0A1S2QEQ0_9ACTN</name>
<comment type="caution">
    <text evidence="1">The sequence shown here is derived from an EMBL/GenBank/DDBJ whole genome shotgun (WGS) entry which is preliminary data.</text>
</comment>
<sequence>MKLPAPAKPFRQGLVGLWFCRLSEKTLSTGWAMKPGISRAAGAISRYGSLHGGAEARRRRVARAVSPRLRLGP</sequence>
<proteinExistence type="predicted"/>
<evidence type="ECO:0000313" key="2">
    <source>
        <dbReference type="Proteomes" id="UP000179642"/>
    </source>
</evidence>
<dbReference type="Proteomes" id="UP000179642">
    <property type="component" value="Unassembled WGS sequence"/>
</dbReference>